<dbReference type="Proteomes" id="UP000194127">
    <property type="component" value="Unassembled WGS sequence"/>
</dbReference>
<keyword evidence="1" id="KW-0812">Transmembrane</keyword>
<evidence type="ECO:0000313" key="2">
    <source>
        <dbReference type="EMBL" id="OSX58838.1"/>
    </source>
</evidence>
<feature type="transmembrane region" description="Helical" evidence="1">
    <location>
        <begin position="58"/>
        <end position="81"/>
    </location>
</feature>
<gene>
    <name evidence="2" type="ORF">POSPLADRAFT_1075751</name>
</gene>
<evidence type="ECO:0000313" key="3">
    <source>
        <dbReference type="Proteomes" id="UP000194127"/>
    </source>
</evidence>
<feature type="transmembrane region" description="Helical" evidence="1">
    <location>
        <begin position="212"/>
        <end position="239"/>
    </location>
</feature>
<accession>A0A1X6MR39</accession>
<proteinExistence type="predicted"/>
<feature type="transmembrane region" description="Helical" evidence="1">
    <location>
        <begin position="182"/>
        <end position="200"/>
    </location>
</feature>
<dbReference type="EMBL" id="KZ110603">
    <property type="protein sequence ID" value="OSX58838.1"/>
    <property type="molecule type" value="Genomic_DNA"/>
</dbReference>
<dbReference type="STRING" id="670580.A0A1X6MR39"/>
<reference evidence="2 3" key="1">
    <citation type="submission" date="2017-04" db="EMBL/GenBank/DDBJ databases">
        <title>Genome Sequence of the Model Brown-Rot Fungus Postia placenta SB12.</title>
        <authorList>
            <consortium name="DOE Joint Genome Institute"/>
            <person name="Gaskell J."/>
            <person name="Kersten P."/>
            <person name="Larrondo L.F."/>
            <person name="Canessa P."/>
            <person name="Martinez D."/>
            <person name="Hibbett D."/>
            <person name="Schmoll M."/>
            <person name="Kubicek C.P."/>
            <person name="Martinez A.T."/>
            <person name="Yadav J."/>
            <person name="Master E."/>
            <person name="Magnuson J.K."/>
            <person name="James T."/>
            <person name="Yaver D."/>
            <person name="Berka R."/>
            <person name="Labutti K."/>
            <person name="Lipzen A."/>
            <person name="Aerts A."/>
            <person name="Barry K."/>
            <person name="Henrissat B."/>
            <person name="Blanchette R."/>
            <person name="Grigoriev I."/>
            <person name="Cullen D."/>
        </authorList>
    </citation>
    <scope>NUCLEOTIDE SEQUENCE [LARGE SCALE GENOMIC DNA]</scope>
    <source>
        <strain evidence="2 3">MAD-698-R-SB12</strain>
    </source>
</reference>
<protein>
    <submittedName>
        <fullName evidence="2">Uncharacterized protein</fullName>
    </submittedName>
</protein>
<feature type="transmembrane region" description="Helical" evidence="1">
    <location>
        <begin position="110"/>
        <end position="129"/>
    </location>
</feature>
<feature type="transmembrane region" description="Helical" evidence="1">
    <location>
        <begin position="245"/>
        <end position="266"/>
    </location>
</feature>
<keyword evidence="3" id="KW-1185">Reference proteome</keyword>
<dbReference type="OrthoDB" id="3346544at2759"/>
<sequence length="334" mass="37390">MVQELSIVSVNLATVPMESFFYGIITVLFVASTYLLLQRDREQRNTSVSSKPIWRTPMFIATVFMYLMLTGHWILTIIRLFEAFIDFQGGTEPIIAYADLSRLTEVVKTAFLVAIVLTSDAMIIYRLWVVWSYNHWVVIFPVLSWCGLVACGTGVCWQFAVYTLGDDVFKSSAGRWITSDCVFSFSTNVYCSVLIAYRVWRTRISSKSYGGASVMGALAIIIESAALASSWNLIFFITYQVKSNIQFTTCDLWASFCGVSFMLINLRVSLGWAQKAGGQHTSTIPRPTQQRSMAGDSGYAMRPLAVNITRVVNQEDDYGIKKQELSSEGSVLPV</sequence>
<organism evidence="2 3">
    <name type="scientific">Postia placenta MAD-698-R-SB12</name>
    <dbReference type="NCBI Taxonomy" id="670580"/>
    <lineage>
        <taxon>Eukaryota</taxon>
        <taxon>Fungi</taxon>
        <taxon>Dikarya</taxon>
        <taxon>Basidiomycota</taxon>
        <taxon>Agaricomycotina</taxon>
        <taxon>Agaricomycetes</taxon>
        <taxon>Polyporales</taxon>
        <taxon>Adustoporiaceae</taxon>
        <taxon>Rhodonia</taxon>
    </lineage>
</organism>
<name>A0A1X6MR39_9APHY</name>
<keyword evidence="1" id="KW-0472">Membrane</keyword>
<dbReference type="RefSeq" id="XP_024335632.1">
    <property type="nucleotide sequence ID" value="XM_024482851.1"/>
</dbReference>
<keyword evidence="1" id="KW-1133">Transmembrane helix</keyword>
<evidence type="ECO:0000256" key="1">
    <source>
        <dbReference type="SAM" id="Phobius"/>
    </source>
</evidence>
<feature type="transmembrane region" description="Helical" evidence="1">
    <location>
        <begin position="20"/>
        <end position="37"/>
    </location>
</feature>
<dbReference type="GeneID" id="36327800"/>
<dbReference type="AlphaFoldDB" id="A0A1X6MR39"/>
<feature type="transmembrane region" description="Helical" evidence="1">
    <location>
        <begin position="136"/>
        <end position="162"/>
    </location>
</feature>